<evidence type="ECO:0000313" key="2">
    <source>
        <dbReference type="Proteomes" id="UP000095727"/>
    </source>
</evidence>
<organism evidence="1 2">
    <name type="scientific">Coprococcus comes</name>
    <dbReference type="NCBI Taxonomy" id="410072"/>
    <lineage>
        <taxon>Bacteria</taxon>
        <taxon>Bacillati</taxon>
        <taxon>Bacillota</taxon>
        <taxon>Clostridia</taxon>
        <taxon>Lachnospirales</taxon>
        <taxon>Lachnospiraceae</taxon>
        <taxon>Coprococcus</taxon>
    </lineage>
</organism>
<proteinExistence type="predicted"/>
<accession>A0A173WN77</accession>
<dbReference type="Proteomes" id="UP000095727">
    <property type="component" value="Unassembled WGS sequence"/>
</dbReference>
<gene>
    <name evidence="1" type="ORF">ERS852574_01583</name>
</gene>
<dbReference type="EMBL" id="CYXR01000009">
    <property type="protein sequence ID" value="CUM92011.1"/>
    <property type="molecule type" value="Genomic_DNA"/>
</dbReference>
<evidence type="ECO:0000313" key="1">
    <source>
        <dbReference type="EMBL" id="CUM92011.1"/>
    </source>
</evidence>
<dbReference type="AlphaFoldDB" id="A0A173WN77"/>
<name>A0A173WN77_9FIRM</name>
<protein>
    <submittedName>
        <fullName evidence="1">Uncharacterized protein</fullName>
    </submittedName>
</protein>
<reference evidence="1 2" key="1">
    <citation type="submission" date="2015-09" db="EMBL/GenBank/DDBJ databases">
        <authorList>
            <consortium name="Pathogen Informatics"/>
        </authorList>
    </citation>
    <scope>NUCLEOTIDE SEQUENCE [LARGE SCALE GENOMIC DNA]</scope>
    <source>
        <strain evidence="1 2">2789STDY5834962</strain>
    </source>
</reference>
<sequence>MNSNVIYQKYFSWNFCRMAGFDLQLDNDGTYSVATFFYFCVQIGIGLVVLFRYMVMRPVDMKKILFVFLIIGSFVIARRYSGADALLETRLLIAGANDIDYRKILKVYLIVEIPMIICTMIVGYTGVITNLVYHRGDQVRMSFGFIYPTDFAAGIVFMITVWIVLRQARCTWIEIGMMIISVVLFEKYCDVRNSEIVMMILIICVVYLKIRNKLGAKKGKGYIPSLLLKILCLVAPYGLAGFMILVSRFYRPDIEWMAKLNTLFSTRLSLGKEVFDRYDVQIWGQDIPMRGNGGSTEVVADYFFIDSSYVNILMRLGLVVFILVMLIISIIMIKNLNLPYMLMAMAIVCIHSVMEHHMFEAYYDVFLMLPFANFDVKDIGKRQRKCGN</sequence>